<dbReference type="EMBL" id="CAUYUJ010005139">
    <property type="protein sequence ID" value="CAK0812436.1"/>
    <property type="molecule type" value="Genomic_DNA"/>
</dbReference>
<proteinExistence type="predicted"/>
<evidence type="ECO:0000256" key="5">
    <source>
        <dbReference type="SAM" id="MobiDB-lite"/>
    </source>
</evidence>
<comment type="subcellular location">
    <subcellularLocation>
        <location evidence="1">Membrane</location>
        <topology evidence="1">Multi-pass membrane protein</topology>
    </subcellularLocation>
</comment>
<evidence type="ECO:0000256" key="4">
    <source>
        <dbReference type="ARBA" id="ARBA00023136"/>
    </source>
</evidence>
<evidence type="ECO:0000259" key="7">
    <source>
        <dbReference type="Pfam" id="PF00520"/>
    </source>
</evidence>
<feature type="domain" description="Ion transport" evidence="7">
    <location>
        <begin position="2"/>
        <end position="126"/>
    </location>
</feature>
<sequence length="231" mass="25313">MLLTMWSLTCDDLRLMYTEKPADPIFNCVSIACMLFFLIDIILNCMASRDYQGSFFMFLDVIATASMVFDITWVMESLVGGSSGGENDGGALRGGRSAKIGARLTRIFRVVRLVRVAKLYQSAQALNRHSRDRHGSTLGEAEGLPGTESDDAGEEGAVRSESQIGRRLSDLTIRVLISLILALLLVLPLLKQEEVGLLPFSADYGATAVWQAFQAYSDGSLDRAAYEESLL</sequence>
<dbReference type="PANTHER" id="PTHR43336:SF3">
    <property type="entry name" value="GUANYLATE CYCLASE DOMAIN-CONTAINING PROTEIN"/>
    <property type="match status" value="1"/>
</dbReference>
<evidence type="ECO:0000313" key="8">
    <source>
        <dbReference type="EMBL" id="CAK0812436.1"/>
    </source>
</evidence>
<evidence type="ECO:0000313" key="9">
    <source>
        <dbReference type="Proteomes" id="UP001189429"/>
    </source>
</evidence>
<accession>A0ABN9R3J3</accession>
<evidence type="ECO:0000256" key="6">
    <source>
        <dbReference type="SAM" id="Phobius"/>
    </source>
</evidence>
<keyword evidence="2 6" id="KW-0812">Transmembrane</keyword>
<dbReference type="Gene3D" id="1.20.120.350">
    <property type="entry name" value="Voltage-gated potassium channels. Chain C"/>
    <property type="match status" value="1"/>
</dbReference>
<feature type="region of interest" description="Disordered" evidence="5">
    <location>
        <begin position="128"/>
        <end position="159"/>
    </location>
</feature>
<keyword evidence="9" id="KW-1185">Reference proteome</keyword>
<feature type="transmembrane region" description="Helical" evidence="6">
    <location>
        <begin position="171"/>
        <end position="190"/>
    </location>
</feature>
<comment type="caution">
    <text evidence="8">The sequence shown here is derived from an EMBL/GenBank/DDBJ whole genome shotgun (WGS) entry which is preliminary data.</text>
</comment>
<protein>
    <recommendedName>
        <fullName evidence="7">Ion transport domain-containing protein</fullName>
    </recommendedName>
</protein>
<evidence type="ECO:0000256" key="1">
    <source>
        <dbReference type="ARBA" id="ARBA00004141"/>
    </source>
</evidence>
<dbReference type="Proteomes" id="UP001189429">
    <property type="component" value="Unassembled WGS sequence"/>
</dbReference>
<keyword evidence="3 6" id="KW-1133">Transmembrane helix</keyword>
<feature type="non-terminal residue" evidence="8">
    <location>
        <position position="231"/>
    </location>
</feature>
<organism evidence="8 9">
    <name type="scientific">Prorocentrum cordatum</name>
    <dbReference type="NCBI Taxonomy" id="2364126"/>
    <lineage>
        <taxon>Eukaryota</taxon>
        <taxon>Sar</taxon>
        <taxon>Alveolata</taxon>
        <taxon>Dinophyceae</taxon>
        <taxon>Prorocentrales</taxon>
        <taxon>Prorocentraceae</taxon>
        <taxon>Prorocentrum</taxon>
    </lineage>
</organism>
<dbReference type="Pfam" id="PF00520">
    <property type="entry name" value="Ion_trans"/>
    <property type="match status" value="1"/>
</dbReference>
<dbReference type="InterPro" id="IPR005821">
    <property type="entry name" value="Ion_trans_dom"/>
</dbReference>
<keyword evidence="4 6" id="KW-0472">Membrane</keyword>
<reference evidence="8" key="1">
    <citation type="submission" date="2023-10" db="EMBL/GenBank/DDBJ databases">
        <authorList>
            <person name="Chen Y."/>
            <person name="Shah S."/>
            <person name="Dougan E. K."/>
            <person name="Thang M."/>
            <person name="Chan C."/>
        </authorList>
    </citation>
    <scope>NUCLEOTIDE SEQUENCE [LARGE SCALE GENOMIC DNA]</scope>
</reference>
<dbReference type="SUPFAM" id="SSF81324">
    <property type="entry name" value="Voltage-gated potassium channels"/>
    <property type="match status" value="1"/>
</dbReference>
<dbReference type="InterPro" id="IPR027359">
    <property type="entry name" value="Volt_channel_dom_sf"/>
</dbReference>
<feature type="transmembrane region" description="Helical" evidence="6">
    <location>
        <begin position="24"/>
        <end position="43"/>
    </location>
</feature>
<evidence type="ECO:0000256" key="2">
    <source>
        <dbReference type="ARBA" id="ARBA00022692"/>
    </source>
</evidence>
<gene>
    <name evidence="8" type="ORF">PCOR1329_LOCUS16723</name>
</gene>
<evidence type="ECO:0000256" key="3">
    <source>
        <dbReference type="ARBA" id="ARBA00022989"/>
    </source>
</evidence>
<dbReference type="PANTHER" id="PTHR43336">
    <property type="entry name" value="OXYGEN SENSOR HISTIDINE KINASE RESPONSE REGULATOR DEVS/DOSS"/>
    <property type="match status" value="1"/>
</dbReference>
<name>A0ABN9R3J3_9DINO</name>